<comment type="caution">
    <text evidence="1">The sequence shown here is derived from an EMBL/GenBank/DDBJ whole genome shotgun (WGS) entry which is preliminary data.</text>
</comment>
<reference evidence="1 2" key="1">
    <citation type="submission" date="2014-02" db="EMBL/GenBank/DDBJ databases">
        <title>The small core and large imbalanced accessory genome model reveals a collaborative survival strategy of Sorangium cellulosum strains in nature.</title>
        <authorList>
            <person name="Han K."/>
            <person name="Peng R."/>
            <person name="Blom J."/>
            <person name="Li Y.-Z."/>
        </authorList>
    </citation>
    <scope>NUCLEOTIDE SEQUENCE [LARGE SCALE GENOMIC DNA]</scope>
    <source>
        <strain evidence="1 2">So0008-312</strain>
    </source>
</reference>
<evidence type="ECO:0000313" key="2">
    <source>
        <dbReference type="Proteomes" id="UP000075260"/>
    </source>
</evidence>
<accession>A0A150Q3K6</accession>
<evidence type="ECO:0000313" key="1">
    <source>
        <dbReference type="EMBL" id="KYF62168.1"/>
    </source>
</evidence>
<dbReference type="AlphaFoldDB" id="A0A150Q3K6"/>
<dbReference type="OrthoDB" id="5513343at2"/>
<name>A0A150Q3K6_SORCE</name>
<dbReference type="EMBL" id="JEMA01001118">
    <property type="protein sequence ID" value="KYF62168.1"/>
    <property type="molecule type" value="Genomic_DNA"/>
</dbReference>
<organism evidence="1 2">
    <name type="scientific">Sorangium cellulosum</name>
    <name type="common">Polyangium cellulosum</name>
    <dbReference type="NCBI Taxonomy" id="56"/>
    <lineage>
        <taxon>Bacteria</taxon>
        <taxon>Pseudomonadati</taxon>
        <taxon>Myxococcota</taxon>
        <taxon>Polyangia</taxon>
        <taxon>Polyangiales</taxon>
        <taxon>Polyangiaceae</taxon>
        <taxon>Sorangium</taxon>
    </lineage>
</organism>
<dbReference type="Proteomes" id="UP000075260">
    <property type="component" value="Unassembled WGS sequence"/>
</dbReference>
<sequence length="166" mass="17464">MHDMSEQQATTSARALLSLLGVAVCTSASGCIAHPEVSGKVIIRREGEELVLDTGSNGTRVVDASGEVAGGCIVRNQSELSVTVQKEGAAFSFFDLMDQTGLPHVSAEIDGKLYQGACEIIVQEQRGDPYEADVTAGPCDIIRNFDGSKARLVTTTFHVSDCSGAD</sequence>
<gene>
    <name evidence="1" type="ORF">BE15_40620</name>
</gene>
<proteinExistence type="predicted"/>
<protein>
    <submittedName>
        <fullName evidence="1">Uncharacterized protein</fullName>
    </submittedName>
</protein>